<comment type="caution">
    <text evidence="1">The sequence shown here is derived from an EMBL/GenBank/DDBJ whole genome shotgun (WGS) entry which is preliminary data.</text>
</comment>
<proteinExistence type="predicted"/>
<reference evidence="1 2" key="1">
    <citation type="submission" date="2022-10" db="EMBL/GenBank/DDBJ databases">
        <title>Alteromonas sp. chi3 Genome sequencing.</title>
        <authorList>
            <person name="Park S."/>
        </authorList>
    </citation>
    <scope>NUCLEOTIDE SEQUENCE [LARGE SCALE GENOMIC DNA]</scope>
    <source>
        <strain evidence="2">chi3</strain>
    </source>
</reference>
<dbReference type="Pfam" id="PF06986">
    <property type="entry name" value="F_T4SS_TraN"/>
    <property type="match status" value="2"/>
</dbReference>
<evidence type="ECO:0000313" key="1">
    <source>
        <dbReference type="EMBL" id="MDC8832951.1"/>
    </source>
</evidence>
<organism evidence="1 2">
    <name type="scientific">Alteromonas gilva</name>
    <dbReference type="NCBI Taxonomy" id="2987522"/>
    <lineage>
        <taxon>Bacteria</taxon>
        <taxon>Pseudomonadati</taxon>
        <taxon>Pseudomonadota</taxon>
        <taxon>Gammaproteobacteria</taxon>
        <taxon>Alteromonadales</taxon>
        <taxon>Alteromonadaceae</taxon>
        <taxon>Alteromonas/Salinimonas group</taxon>
        <taxon>Alteromonas</taxon>
    </lineage>
</organism>
<dbReference type="Proteomes" id="UP001218788">
    <property type="component" value="Unassembled WGS sequence"/>
</dbReference>
<dbReference type="InterPro" id="IPR014121">
    <property type="entry name" value="TraN_Ftype"/>
</dbReference>
<gene>
    <name evidence="1" type="primary">traN</name>
    <name evidence="1" type="ORF">OIK42_19530</name>
</gene>
<protein>
    <submittedName>
        <fullName evidence="1">Conjugal transfer protein TraN</fullName>
    </submittedName>
</protein>
<accession>A0ABT5L7D7</accession>
<dbReference type="RefSeq" id="WP_273642853.1">
    <property type="nucleotide sequence ID" value="NZ_JAQQXP010000004.1"/>
</dbReference>
<name>A0ABT5L7D7_9ALTE</name>
<evidence type="ECO:0000313" key="2">
    <source>
        <dbReference type="Proteomes" id="UP001218788"/>
    </source>
</evidence>
<sequence>MTVNRSFVYIFTMIFFLQSNAMAFGLVFAGAAVLFPRVSFAQESETEILDELKDKYNLNDPRKNHQTTGITQKMQEQLNRGSTDLTGYMQNQLNKRPAAKTYDFSDTADNSSSETILNDERGMALSIGATHGTPASVGDGGIKMSYTKDGTRTLSRDDNGNLVIGKKAGGGTVENLEKEDYLSSEINNSDHYFQADGAYGDNQKVLDEGKESHNVLKAGATSSGRAYQMLTQSAQQAVNTDINPNASWLTPTNNHIEQVEANNGGDFFEACTSTTSTVTESLYAPAYDEHTCQTTNTRNEFFCEISRKIRVPIVVGGAGFTTCGVGCYEMELGNDEGNNYIDPTNANNCGVYEYGKTVTINLGDGIELDRVVLDGYVDDHIEFTVNGETAYSHIDSTSSYTRKLPGIDHPNCEAGQNINLGRHYFSGDKTFGFKRHITADASNTYEIKANVLVGGVGEFYSKVRFYFKDTTGEGFGEVETQYPENCKDKISSQIWNGAGVNALIDSGVSEEDIGYSFCRFDSVTPLEEGSRGFPQEFLDKLGPMYPGDTANKTWKINLDGYACDPLGGKEYCTVDKDTGELICMGWDELRELPDYCAEYRENPDCSEVNRTCTEDWYDRDVDDWTEEEEEHEGEEYCYNETVTYRCDSGRSISHTYERESNVCQGAIPCSGGDCEFGATESNGKFLDASLQANIMQNIDADRSCEDPTDPSTCRVFNGEAEYCSAEVTGMGTNCCEAPAGLNILSYVTMADGMMKMNKMAADGVFGGTVQSGSEALIELADGAYTQFSEPVYSTWQSLSEPISSAYNSVLGNATGEVVTEAGTTVVAEGAGESAMGAALAEVEQQVYEFVYDMLPEDLASLLFTETATQEGTELIVNEAISDVMSSIMGAYAIYSYVKLALTLLTMCDENEEDMGVKLGQRQCFSVGDDYCSAKVLGICYQKRQDYCCYDSILARIIMEQAGPLLNKDMSSCEGLSQSELSRLDFKDLDLSEWIGLMVEADLVPSEGGEQNLTAGGELVETSCESFEVEDPVTGVVTTEQRCFKKMEGGRLVNAAARQTVSERTTQRVDGAANYSQGVRASAVSTVNNLDCSASPRPPVCEFGFDPTEGN</sequence>
<dbReference type="EMBL" id="JAQQXP010000004">
    <property type="protein sequence ID" value="MDC8832951.1"/>
    <property type="molecule type" value="Genomic_DNA"/>
</dbReference>
<keyword evidence="2" id="KW-1185">Reference proteome</keyword>